<protein>
    <submittedName>
        <fullName evidence="1">Uncharacterized protein</fullName>
    </submittedName>
</protein>
<organism evidence="1 2">
    <name type="scientific">Akanthomyces muscarius</name>
    <name type="common">Entomopathogenic fungus</name>
    <name type="synonym">Lecanicillium muscarium</name>
    <dbReference type="NCBI Taxonomy" id="2231603"/>
    <lineage>
        <taxon>Eukaryota</taxon>
        <taxon>Fungi</taxon>
        <taxon>Dikarya</taxon>
        <taxon>Ascomycota</taxon>
        <taxon>Pezizomycotina</taxon>
        <taxon>Sordariomycetes</taxon>
        <taxon>Hypocreomycetidae</taxon>
        <taxon>Hypocreales</taxon>
        <taxon>Cordycipitaceae</taxon>
        <taxon>Akanthomyces</taxon>
    </lineage>
</organism>
<keyword evidence="2" id="KW-1185">Reference proteome</keyword>
<dbReference type="EMBL" id="JAJHUN010000009">
    <property type="protein sequence ID" value="KAJ4151260.1"/>
    <property type="molecule type" value="Genomic_DNA"/>
</dbReference>
<evidence type="ECO:0000313" key="2">
    <source>
        <dbReference type="Proteomes" id="UP001144673"/>
    </source>
</evidence>
<comment type="caution">
    <text evidence="1">The sequence shown here is derived from an EMBL/GenBank/DDBJ whole genome shotgun (WGS) entry which is preliminary data.</text>
</comment>
<dbReference type="GeneID" id="80899130"/>
<name>A0A9W8QCP0_AKAMU</name>
<sequence length="67" mass="7032">MASPPSKGGSSILEGEKKAKARNAAFNISPVAPSAASIPAAHVPRMIVEVPRARSYCSASKMTNLWH</sequence>
<accession>A0A9W8QCP0</accession>
<dbReference type="Proteomes" id="UP001144673">
    <property type="component" value="Chromosome 4"/>
</dbReference>
<proteinExistence type="predicted"/>
<reference evidence="1" key="1">
    <citation type="journal article" date="2023" name="Access Microbiol">
        <title>De-novo genome assembly for Akanthomyces muscarius, a biocontrol agent of insect agricultural pests.</title>
        <authorList>
            <person name="Erdos Z."/>
            <person name="Studholme D.J."/>
            <person name="Raymond B."/>
            <person name="Sharma M."/>
        </authorList>
    </citation>
    <scope>NUCLEOTIDE SEQUENCE</scope>
    <source>
        <strain evidence="1">Ve6</strain>
    </source>
</reference>
<dbReference type="KEGG" id="amus:LMH87_011971"/>
<dbReference type="RefSeq" id="XP_056052974.1">
    <property type="nucleotide sequence ID" value="XM_056201198.1"/>
</dbReference>
<gene>
    <name evidence="1" type="ORF">LMH87_011971</name>
</gene>
<evidence type="ECO:0000313" key="1">
    <source>
        <dbReference type="EMBL" id="KAJ4151260.1"/>
    </source>
</evidence>
<dbReference type="AlphaFoldDB" id="A0A9W8QCP0"/>